<name>A0A2V1H1Q3_9GAMM</name>
<keyword evidence="2" id="KW-1185">Reference proteome</keyword>
<dbReference type="EMBL" id="QDDL01000002">
    <property type="protein sequence ID" value="PVZ70362.1"/>
    <property type="molecule type" value="Genomic_DNA"/>
</dbReference>
<gene>
    <name evidence="1" type="ORF">DC094_07145</name>
</gene>
<reference evidence="1 2" key="1">
    <citation type="submission" date="2018-04" db="EMBL/GenBank/DDBJ databases">
        <title>Thalassorhabdus spongiae gen. nov., sp. nov., isolated from a marine sponge in South-West Iceland.</title>
        <authorList>
            <person name="Knobloch S."/>
            <person name="Daussin A."/>
            <person name="Johannsson R."/>
            <person name="Marteinsson V.T."/>
        </authorList>
    </citation>
    <scope>NUCLEOTIDE SEQUENCE [LARGE SCALE GENOMIC DNA]</scope>
    <source>
        <strain evidence="1 2">Hp12</strain>
    </source>
</reference>
<accession>A0A2V1H1Q3</accession>
<dbReference type="Proteomes" id="UP000244906">
    <property type="component" value="Unassembled WGS sequence"/>
</dbReference>
<proteinExistence type="predicted"/>
<dbReference type="RefSeq" id="WP_116686434.1">
    <property type="nucleotide sequence ID" value="NZ_CAWNYD010000002.1"/>
</dbReference>
<protein>
    <submittedName>
        <fullName evidence="1">Uncharacterized protein</fullName>
    </submittedName>
</protein>
<organism evidence="1 2">
    <name type="scientific">Pelagibaculum spongiae</name>
    <dbReference type="NCBI Taxonomy" id="2080658"/>
    <lineage>
        <taxon>Bacteria</taxon>
        <taxon>Pseudomonadati</taxon>
        <taxon>Pseudomonadota</taxon>
        <taxon>Gammaproteobacteria</taxon>
        <taxon>Oceanospirillales</taxon>
        <taxon>Pelagibaculum</taxon>
    </lineage>
</organism>
<dbReference type="AlphaFoldDB" id="A0A2V1H1Q3"/>
<comment type="caution">
    <text evidence="1">The sequence shown here is derived from an EMBL/GenBank/DDBJ whole genome shotgun (WGS) entry which is preliminary data.</text>
</comment>
<dbReference type="OrthoDB" id="6120708at2"/>
<evidence type="ECO:0000313" key="1">
    <source>
        <dbReference type="EMBL" id="PVZ70362.1"/>
    </source>
</evidence>
<evidence type="ECO:0000313" key="2">
    <source>
        <dbReference type="Proteomes" id="UP000244906"/>
    </source>
</evidence>
<sequence length="369" mass="42179">MDKGSISFFEVKQCGFYSTKEHKSVYEEGSMEEIIDNFCVWVKNRDFNQTIPWDTKSHPRRAQIYCKSISQDPATKDTLLVLWKRFGDDSGKVSGISPDAKVGSDTSDSIKIDPKVKGQSAFLGQPMYYWFIPNRNVIASVNFTHSSAMTKDVCDYLKRCLDYRIDHQRKKVNESESVNPNNGAAIIRKFITYMTQDNARAMRSKFHVSTKELNSDKANAARLAQRISHIVVRDTITTQKSDEKDSFFNLWSKVKGKKTFSKHVEIIEEATLSEAEVSEIIKVHDAEYDPLDKWNNVGFREAGNDTTRWFNKYVSREQILLAPLAGDDTYYPAETVLNELIRLRDDLLIQIPSDQPAEQEDVVGEEDAA</sequence>